<feature type="region of interest" description="Disordered" evidence="11">
    <location>
        <begin position="371"/>
        <end position="393"/>
    </location>
</feature>
<evidence type="ECO:0000256" key="11">
    <source>
        <dbReference type="SAM" id="MobiDB-lite"/>
    </source>
</evidence>
<keyword evidence="10" id="KW-0238">DNA-binding</keyword>
<dbReference type="Gene3D" id="3.40.1310.20">
    <property type="match status" value="1"/>
</dbReference>
<protein>
    <recommendedName>
        <fullName evidence="12">CRESS-DNA virus Rep endonuclease domain-containing protein</fullName>
    </recommendedName>
</protein>
<keyword evidence="7" id="KW-0255">Endonuclease</keyword>
<feature type="domain" description="CRESS-DNA virus Rep endonuclease" evidence="12">
    <location>
        <begin position="4"/>
        <end position="132"/>
    </location>
</feature>
<organism evidence="13 14">
    <name type="scientific">Seminavis robusta</name>
    <dbReference type="NCBI Taxonomy" id="568900"/>
    <lineage>
        <taxon>Eukaryota</taxon>
        <taxon>Sar</taxon>
        <taxon>Stramenopiles</taxon>
        <taxon>Ochrophyta</taxon>
        <taxon>Bacillariophyta</taxon>
        <taxon>Bacillariophyceae</taxon>
        <taxon>Bacillariophycidae</taxon>
        <taxon>Naviculales</taxon>
        <taxon>Naviculaceae</taxon>
        <taxon>Seminavis</taxon>
    </lineage>
</organism>
<comment type="caution">
    <text evidence="13">The sequence shown here is derived from an EMBL/GenBank/DDBJ whole genome shotgun (WGS) entry which is preliminary data.</text>
</comment>
<dbReference type="GO" id="GO:0000166">
    <property type="term" value="F:nucleotide binding"/>
    <property type="evidence" value="ECO:0007669"/>
    <property type="project" value="UniProtKB-KW"/>
</dbReference>
<dbReference type="PROSITE" id="PS52020">
    <property type="entry name" value="CRESS_DNA_REP"/>
    <property type="match status" value="1"/>
</dbReference>
<evidence type="ECO:0000256" key="4">
    <source>
        <dbReference type="ARBA" id="ARBA00022722"/>
    </source>
</evidence>
<keyword evidence="14" id="KW-1185">Reference proteome</keyword>
<dbReference type="EMBL" id="CAICTM010001847">
    <property type="protein sequence ID" value="CAB9526567.1"/>
    <property type="molecule type" value="Genomic_DNA"/>
</dbReference>
<keyword evidence="3" id="KW-0235">DNA replication</keyword>
<dbReference type="InterPro" id="IPR049912">
    <property type="entry name" value="CRESS_DNA_REP"/>
</dbReference>
<dbReference type="GO" id="GO:0006260">
    <property type="term" value="P:DNA replication"/>
    <property type="evidence" value="ECO:0007669"/>
    <property type="project" value="UniProtKB-KW"/>
</dbReference>
<evidence type="ECO:0000256" key="1">
    <source>
        <dbReference type="ARBA" id="ARBA00022679"/>
    </source>
</evidence>
<evidence type="ECO:0000256" key="3">
    <source>
        <dbReference type="ARBA" id="ARBA00022705"/>
    </source>
</evidence>
<dbReference type="GO" id="GO:0016787">
    <property type="term" value="F:hydrolase activity"/>
    <property type="evidence" value="ECO:0007669"/>
    <property type="project" value="UniProtKB-KW"/>
</dbReference>
<keyword evidence="9" id="KW-0190">Covalent protein-DNA linkage</keyword>
<evidence type="ECO:0000256" key="9">
    <source>
        <dbReference type="ARBA" id="ARBA00023124"/>
    </source>
</evidence>
<keyword evidence="2" id="KW-0548">Nucleotidyltransferase</keyword>
<evidence type="ECO:0000259" key="12">
    <source>
        <dbReference type="PROSITE" id="PS52020"/>
    </source>
</evidence>
<keyword evidence="6" id="KW-0547">Nucleotide-binding</keyword>
<evidence type="ECO:0000313" key="13">
    <source>
        <dbReference type="EMBL" id="CAB9526567.1"/>
    </source>
</evidence>
<keyword evidence="8" id="KW-0378">Hydrolase</keyword>
<dbReference type="GO" id="GO:0003677">
    <property type="term" value="F:DNA binding"/>
    <property type="evidence" value="ECO:0007669"/>
    <property type="project" value="UniProtKB-KW"/>
</dbReference>
<evidence type="ECO:0000256" key="10">
    <source>
        <dbReference type="ARBA" id="ARBA00023125"/>
    </source>
</evidence>
<evidence type="ECO:0000256" key="7">
    <source>
        <dbReference type="ARBA" id="ARBA00022759"/>
    </source>
</evidence>
<evidence type="ECO:0000256" key="6">
    <source>
        <dbReference type="ARBA" id="ARBA00022741"/>
    </source>
</evidence>
<dbReference type="GO" id="GO:0046872">
    <property type="term" value="F:metal ion binding"/>
    <property type="evidence" value="ECO:0007669"/>
    <property type="project" value="UniProtKB-KW"/>
</dbReference>
<evidence type="ECO:0000256" key="5">
    <source>
        <dbReference type="ARBA" id="ARBA00022723"/>
    </source>
</evidence>
<feature type="compositionally biased region" description="Basic and acidic residues" evidence="11">
    <location>
        <begin position="371"/>
        <end position="386"/>
    </location>
</feature>
<name>A0A9N8ER64_9STRA</name>
<dbReference type="GO" id="GO:0004519">
    <property type="term" value="F:endonuclease activity"/>
    <property type="evidence" value="ECO:0007669"/>
    <property type="project" value="UniProtKB-KW"/>
</dbReference>
<evidence type="ECO:0000256" key="2">
    <source>
        <dbReference type="ARBA" id="ARBA00022695"/>
    </source>
</evidence>
<accession>A0A9N8ER64</accession>
<dbReference type="AlphaFoldDB" id="A0A9N8ER64"/>
<keyword evidence="4" id="KW-0540">Nuclease</keyword>
<evidence type="ECO:0000256" key="8">
    <source>
        <dbReference type="ARBA" id="ARBA00022801"/>
    </source>
</evidence>
<reference evidence="13" key="1">
    <citation type="submission" date="2020-06" db="EMBL/GenBank/DDBJ databases">
        <authorList>
            <consortium name="Plant Systems Biology data submission"/>
        </authorList>
    </citation>
    <scope>NUCLEOTIDE SEQUENCE</scope>
    <source>
        <strain evidence="13">D6</strain>
    </source>
</reference>
<dbReference type="Proteomes" id="UP001153069">
    <property type="component" value="Unassembled WGS sequence"/>
</dbReference>
<dbReference type="GO" id="GO:0016779">
    <property type="term" value="F:nucleotidyltransferase activity"/>
    <property type="evidence" value="ECO:0007669"/>
    <property type="project" value="UniProtKB-KW"/>
</dbReference>
<proteinExistence type="predicted"/>
<keyword evidence="5" id="KW-0479">Metal-binding</keyword>
<sequence>MTYNIPNNKFVFTLHNWTPADWEHLKRFSKENEHVAYLKVAQETGSEGESPHLQGCVYFNSRTFKKQRPSAISKLLMGPNKNVCLPDPKNPGMYLKHHYHVDGMRGTLQEAADYCGAMFKEQGCKIHEQGKIPTTQQGRRTDHEEAQEKIIEAAKAGTAFDDVKLMLPRFADQSLEWMRNLYLQHRPQLENFFDHNPLYKWQKDLATYLNSKKPDPRKILFVVDIEGNLGKTKFALNAQHLIPDKDVFHCTPKDGKSLSSLVPDDGTDIFLIDSPRKVQYDLPYDFIEEVKNGFVTNTKYQCCKKEFKVPHVVVFMNSHPQFGKCILSKDRYVIIEPSLTPEERLKLEQQEEEEQDPYIQQFMERTIAWQEEREVHNEERQEERAAKRARTAQ</sequence>
<gene>
    <name evidence="13" type="ORF">SEMRO_1849_G301490.1</name>
</gene>
<keyword evidence="1" id="KW-0808">Transferase</keyword>
<evidence type="ECO:0000313" key="14">
    <source>
        <dbReference type="Proteomes" id="UP001153069"/>
    </source>
</evidence>